<gene>
    <name evidence="2" type="ORF">TRL7639_01001</name>
</gene>
<accession>A0A1Y5RWD1</accession>
<reference evidence="2 3" key="1">
    <citation type="submission" date="2017-03" db="EMBL/GenBank/DDBJ databases">
        <authorList>
            <person name="Afonso C.L."/>
            <person name="Miller P.J."/>
            <person name="Scott M.A."/>
            <person name="Spackman E."/>
            <person name="Goraichik I."/>
            <person name="Dimitrov K.M."/>
            <person name="Suarez D.L."/>
            <person name="Swayne D.E."/>
        </authorList>
    </citation>
    <scope>NUCLEOTIDE SEQUENCE [LARGE SCALE GENOMIC DNA]</scope>
    <source>
        <strain evidence="2 3">CECT 7639</strain>
    </source>
</reference>
<evidence type="ECO:0008006" key="4">
    <source>
        <dbReference type="Google" id="ProtNLM"/>
    </source>
</evidence>
<dbReference type="OrthoDB" id="7707276at2"/>
<name>A0A1Y5RWD1_9RHOB</name>
<dbReference type="EMBL" id="FWFO01000001">
    <property type="protein sequence ID" value="SLN27102.1"/>
    <property type="molecule type" value="Genomic_DNA"/>
</dbReference>
<dbReference type="AlphaFoldDB" id="A0A1Y5RWD1"/>
<organism evidence="2 3">
    <name type="scientific">Falsiruegeria litorea R37</name>
    <dbReference type="NCBI Taxonomy" id="1200284"/>
    <lineage>
        <taxon>Bacteria</taxon>
        <taxon>Pseudomonadati</taxon>
        <taxon>Pseudomonadota</taxon>
        <taxon>Alphaproteobacteria</taxon>
        <taxon>Rhodobacterales</taxon>
        <taxon>Roseobacteraceae</taxon>
        <taxon>Falsiruegeria</taxon>
    </lineage>
</organism>
<keyword evidence="1" id="KW-0732">Signal</keyword>
<evidence type="ECO:0000313" key="3">
    <source>
        <dbReference type="Proteomes" id="UP000193077"/>
    </source>
</evidence>
<evidence type="ECO:0000256" key="1">
    <source>
        <dbReference type="SAM" id="SignalP"/>
    </source>
</evidence>
<sequence>MTFKTLAATAALIAMPAVSALASDDFLPSVDDVFTEWGKVEGWTVWVDVTRNSCLAERIDSNTNIVQMGLNKAQDFAYLGVFTKADIKLRGGKEKVTISLDGKLYEGNARKKSKHMQDGYKGGYILIDNPEFVTQVQKRYTMVVFPKREEAFSVSLDGTFKAIEAARKCQAELNG</sequence>
<dbReference type="Proteomes" id="UP000193077">
    <property type="component" value="Unassembled WGS sequence"/>
</dbReference>
<proteinExistence type="predicted"/>
<feature type="signal peptide" evidence="1">
    <location>
        <begin position="1"/>
        <end position="22"/>
    </location>
</feature>
<feature type="chain" id="PRO_5012983657" description="Invasion associated locus B (IalB) protein" evidence="1">
    <location>
        <begin position="23"/>
        <end position="175"/>
    </location>
</feature>
<protein>
    <recommendedName>
        <fullName evidence="4">Invasion associated locus B (IalB) protein</fullName>
    </recommendedName>
</protein>
<dbReference type="RefSeq" id="WP_085794661.1">
    <property type="nucleotide sequence ID" value="NZ_FWFO01000001.1"/>
</dbReference>
<evidence type="ECO:0000313" key="2">
    <source>
        <dbReference type="EMBL" id="SLN27102.1"/>
    </source>
</evidence>
<keyword evidence="3" id="KW-1185">Reference proteome</keyword>